<accession>A0A098BSH3</accession>
<name>A0A098BSH3_9NOCA</name>
<gene>
    <name evidence="2" type="ORF">RHRU231_800092</name>
</gene>
<protein>
    <submittedName>
        <fullName evidence="2">Uncharacterized protein</fullName>
    </submittedName>
</protein>
<reference evidence="2 3" key="1">
    <citation type="journal article" date="2014" name="Genome Announc.">
        <title>Draft Genome Sequence of Propane- and Butane-Oxidizing Actinobacterium Rhodococcus ruber IEGM 231.</title>
        <authorList>
            <person name="Ivshina I.B."/>
            <person name="Kuyukina M.S."/>
            <person name="Krivoruchko A.V."/>
            <person name="Barbe V."/>
            <person name="Fischer C."/>
        </authorList>
    </citation>
    <scope>NUCLEOTIDE SEQUENCE [LARGE SCALE GENOMIC DNA]</scope>
</reference>
<feature type="region of interest" description="Disordered" evidence="1">
    <location>
        <begin position="232"/>
        <end position="252"/>
    </location>
</feature>
<dbReference type="Proteomes" id="UP000042997">
    <property type="component" value="Unassembled WGS sequence"/>
</dbReference>
<evidence type="ECO:0000256" key="1">
    <source>
        <dbReference type="SAM" id="MobiDB-lite"/>
    </source>
</evidence>
<sequence length="252" mass="28466">MTYPLVEKTRERSETGRHLVTEDYTKTPSLCRRGVWVGRQIDFSETVLISFEHGHEDLSVGWIVDGAAIVPASYYAPCQGAPAIRYRCPGDGRNLHTLSLMSTPGSDRGCVDLQVVFTRPPQWNPLEYGPSTRVCLRGRVVEWPWYLLQQEHECWERFRKVFEKYVVVPRPVPAPPGPVERWIASLRGDESVTVRAHLDTVEHLDPARDGDLFAELRADLAARFLRWANSADGPDADGRSADTASRADIPRE</sequence>
<dbReference type="AlphaFoldDB" id="A0A098BSH3"/>
<dbReference type="RefSeq" id="WP_040274324.1">
    <property type="nucleotide sequence ID" value="NZ_JAJNCM010000002.1"/>
</dbReference>
<dbReference type="eggNOG" id="ENOG5032AE1">
    <property type="taxonomic scope" value="Bacteria"/>
</dbReference>
<evidence type="ECO:0000313" key="2">
    <source>
        <dbReference type="EMBL" id="CDZ91165.1"/>
    </source>
</evidence>
<organism evidence="2 3">
    <name type="scientific">Rhodococcus ruber</name>
    <dbReference type="NCBI Taxonomy" id="1830"/>
    <lineage>
        <taxon>Bacteria</taxon>
        <taxon>Bacillati</taxon>
        <taxon>Actinomycetota</taxon>
        <taxon>Actinomycetes</taxon>
        <taxon>Mycobacteriales</taxon>
        <taxon>Nocardiaceae</taxon>
        <taxon>Rhodococcus</taxon>
    </lineage>
</organism>
<dbReference type="EMBL" id="CCSD01000095">
    <property type="protein sequence ID" value="CDZ91165.1"/>
    <property type="molecule type" value="Genomic_DNA"/>
</dbReference>
<proteinExistence type="predicted"/>
<evidence type="ECO:0000313" key="3">
    <source>
        <dbReference type="Proteomes" id="UP000042997"/>
    </source>
</evidence>
<dbReference type="OrthoDB" id="5192603at2"/>